<feature type="compositionally biased region" description="Basic and acidic residues" evidence="1">
    <location>
        <begin position="22"/>
        <end position="32"/>
    </location>
</feature>
<reference evidence="2 3" key="1">
    <citation type="journal article" date="2017" name="Gigascience">
        <title>Draft genome of the honey bee ectoparasitic mite, Tropilaelaps mercedesae, is shaped by the parasitic life history.</title>
        <authorList>
            <person name="Dong X."/>
            <person name="Armstrong S.D."/>
            <person name="Xia D."/>
            <person name="Makepeace B.L."/>
            <person name="Darby A.C."/>
            <person name="Kadowaki T."/>
        </authorList>
    </citation>
    <scope>NUCLEOTIDE SEQUENCE [LARGE SCALE GENOMIC DNA]</scope>
    <source>
        <strain evidence="2">Wuxi-XJTLU</strain>
    </source>
</reference>
<sequence>MVNQDLHLTGSDRSQTTVYKKPRTEQPEAEFEERTDNVMKSVLVIACLVAIVYCGGGGAWQDGGGGGHGRGGETFIIKELDGGNSHGGGGGHSGGGETVILRSIPNHGEGHLRKKTFVFKQFHGSGGGGFGGGSGGKKYIITKLGGGGGGGWK</sequence>
<gene>
    <name evidence="2" type="ORF">BIW11_13905</name>
</gene>
<comment type="caution">
    <text evidence="2">The sequence shown here is derived from an EMBL/GenBank/DDBJ whole genome shotgun (WGS) entry which is preliminary data.</text>
</comment>
<accession>A0A1V9WZY0</accession>
<dbReference type="AlphaFoldDB" id="A0A1V9WZY0"/>
<evidence type="ECO:0000256" key="1">
    <source>
        <dbReference type="SAM" id="MobiDB-lite"/>
    </source>
</evidence>
<feature type="region of interest" description="Disordered" evidence="1">
    <location>
        <begin position="1"/>
        <end position="32"/>
    </location>
</feature>
<dbReference type="EMBL" id="MNPL01030968">
    <property type="protein sequence ID" value="OQR66829.1"/>
    <property type="molecule type" value="Genomic_DNA"/>
</dbReference>
<dbReference type="InParanoid" id="A0A1V9WZY0"/>
<organism evidence="2 3">
    <name type="scientific">Tropilaelaps mercedesae</name>
    <dbReference type="NCBI Taxonomy" id="418985"/>
    <lineage>
        <taxon>Eukaryota</taxon>
        <taxon>Metazoa</taxon>
        <taxon>Ecdysozoa</taxon>
        <taxon>Arthropoda</taxon>
        <taxon>Chelicerata</taxon>
        <taxon>Arachnida</taxon>
        <taxon>Acari</taxon>
        <taxon>Parasitiformes</taxon>
        <taxon>Mesostigmata</taxon>
        <taxon>Gamasina</taxon>
        <taxon>Dermanyssoidea</taxon>
        <taxon>Laelapidae</taxon>
        <taxon>Tropilaelaps</taxon>
    </lineage>
</organism>
<keyword evidence="3" id="KW-1185">Reference proteome</keyword>
<evidence type="ECO:0000313" key="2">
    <source>
        <dbReference type="EMBL" id="OQR66829.1"/>
    </source>
</evidence>
<protein>
    <submittedName>
        <fullName evidence="2">Uncharacterized protein</fullName>
    </submittedName>
</protein>
<evidence type="ECO:0000313" key="3">
    <source>
        <dbReference type="Proteomes" id="UP000192247"/>
    </source>
</evidence>
<name>A0A1V9WZY0_9ACAR</name>
<proteinExistence type="predicted"/>
<dbReference type="Proteomes" id="UP000192247">
    <property type="component" value="Unassembled WGS sequence"/>
</dbReference>